<dbReference type="PANTHER" id="PTHR10050:SF46">
    <property type="entry name" value="PROTEIN O-MANNOSYL-TRANSFERASE 2"/>
    <property type="match status" value="1"/>
</dbReference>
<evidence type="ECO:0000256" key="9">
    <source>
        <dbReference type="ARBA" id="ARBA00022989"/>
    </source>
</evidence>
<evidence type="ECO:0000256" key="2">
    <source>
        <dbReference type="ARBA" id="ARBA00004922"/>
    </source>
</evidence>
<keyword evidence="10 14" id="KW-0472">Membrane</keyword>
<dbReference type="InterPro" id="IPR027005">
    <property type="entry name" value="PMT-like"/>
</dbReference>
<evidence type="ECO:0000313" key="18">
    <source>
        <dbReference type="Proteomes" id="UP000009136"/>
    </source>
</evidence>
<feature type="transmembrane region" description="Helical" evidence="14">
    <location>
        <begin position="405"/>
        <end position="426"/>
    </location>
</feature>
<evidence type="ECO:0000256" key="7">
    <source>
        <dbReference type="ARBA" id="ARBA00022737"/>
    </source>
</evidence>
<keyword evidence="5 14" id="KW-0808">Transferase</keyword>
<keyword evidence="18" id="KW-1185">Reference proteome</keyword>
<dbReference type="Ensembl" id="ENSBTAT00000091516.1">
    <property type="protein sequence ID" value="ENSBTAP00000096397.1"/>
    <property type="gene ID" value="ENSBTAG00000002704.6"/>
</dbReference>
<organism evidence="17 18">
    <name type="scientific">Bos taurus</name>
    <name type="common">Bovine</name>
    <dbReference type="NCBI Taxonomy" id="9913"/>
    <lineage>
        <taxon>Eukaryota</taxon>
        <taxon>Metazoa</taxon>
        <taxon>Chordata</taxon>
        <taxon>Craniata</taxon>
        <taxon>Vertebrata</taxon>
        <taxon>Euteleostomi</taxon>
        <taxon>Mammalia</taxon>
        <taxon>Eutheria</taxon>
        <taxon>Laurasiatheria</taxon>
        <taxon>Artiodactyla</taxon>
        <taxon>Ruminantia</taxon>
        <taxon>Pecora</taxon>
        <taxon>Bovidae</taxon>
        <taxon>Bovinae</taxon>
        <taxon>Bos</taxon>
    </lineage>
</organism>
<dbReference type="SMART" id="SM00472">
    <property type="entry name" value="MIR"/>
    <property type="match status" value="3"/>
</dbReference>
<reference evidence="17" key="1">
    <citation type="submission" date="2018-03" db="EMBL/GenBank/DDBJ databases">
        <title>ARS-UCD1.2.</title>
        <authorList>
            <person name="Rosen B.D."/>
            <person name="Bickhart D.M."/>
            <person name="Koren S."/>
            <person name="Schnabel R.D."/>
            <person name="Hall R."/>
            <person name="Zimin A."/>
            <person name="Dreischer C."/>
            <person name="Schultheiss S."/>
            <person name="Schroeder S.G."/>
            <person name="Elsik C.G."/>
            <person name="Couldrey C."/>
            <person name="Liu G.E."/>
            <person name="Van Tassell C.P."/>
            <person name="Phillippy A.M."/>
            <person name="Smith T.P.L."/>
            <person name="Medrano J.F."/>
        </authorList>
    </citation>
    <scope>NUCLEOTIDE SEQUENCE [LARGE SCALE GENOMIC DNA]</scope>
    <source>
        <strain evidence="17">Hereford</strain>
    </source>
</reference>
<dbReference type="Gene3D" id="2.80.10.50">
    <property type="match status" value="1"/>
</dbReference>
<dbReference type="EC" id="2.4.1.109" evidence="14"/>
<feature type="transmembrane region" description="Helical" evidence="14">
    <location>
        <begin position="318"/>
        <end position="339"/>
    </location>
</feature>
<comment type="function">
    <text evidence="14">Transfers mannose from Dol-P-mannose to Ser or Thr residues on proteins.</text>
</comment>
<comment type="function">
    <text evidence="13">Transfers mannosyl residues to the hydroxyl group of serine or threonine residues. Coexpression of both POMT1 and POMT2 is necessary for enzyme activity, expression of either POMT1 or POMT2 alone is insufficient. Essentially dedicated to O-mannosylation of alpha-DAG1 and few other proteins but not of cadherins and protocaherins.</text>
</comment>
<evidence type="ECO:0000256" key="15">
    <source>
        <dbReference type="SAM" id="MobiDB-lite"/>
    </source>
</evidence>
<feature type="domain" description="MIR" evidence="16">
    <location>
        <begin position="460"/>
        <end position="516"/>
    </location>
</feature>
<evidence type="ECO:0000259" key="16">
    <source>
        <dbReference type="PROSITE" id="PS50919"/>
    </source>
</evidence>
<feature type="transmembrane region" description="Helical" evidence="14">
    <location>
        <begin position="766"/>
        <end position="786"/>
    </location>
</feature>
<keyword evidence="7" id="KW-0677">Repeat</keyword>
<dbReference type="CDD" id="cd23282">
    <property type="entry name" value="beta-trefoil_MIR_POMT2"/>
    <property type="match status" value="1"/>
</dbReference>
<dbReference type="InterPro" id="IPR032421">
    <property type="entry name" value="PMT_4TMC"/>
</dbReference>
<dbReference type="FunFam" id="2.80.10.50:FF:000026">
    <property type="entry name" value="Blast:Protein O-mannosyl-transferase 2"/>
    <property type="match status" value="1"/>
</dbReference>
<evidence type="ECO:0000256" key="10">
    <source>
        <dbReference type="ARBA" id="ARBA00023136"/>
    </source>
</evidence>
<feature type="region of interest" description="Disordered" evidence="15">
    <location>
        <begin position="14"/>
        <end position="49"/>
    </location>
</feature>
<gene>
    <name evidence="17" type="primary">POMT2</name>
</gene>
<keyword evidence="9 14" id="KW-1133">Transmembrane helix</keyword>
<feature type="transmembrane region" description="Helical" evidence="14">
    <location>
        <begin position="351"/>
        <end position="381"/>
    </location>
</feature>
<reference evidence="17" key="3">
    <citation type="submission" date="2025-09" db="UniProtKB">
        <authorList>
            <consortium name="Ensembl"/>
        </authorList>
    </citation>
    <scope>IDENTIFICATION</scope>
    <source>
        <strain evidence="17">Hereford</strain>
    </source>
</reference>
<dbReference type="Pfam" id="PF02815">
    <property type="entry name" value="MIR"/>
    <property type="match status" value="1"/>
</dbReference>
<feature type="region of interest" description="Disordered" evidence="15">
    <location>
        <begin position="69"/>
        <end position="120"/>
    </location>
</feature>
<dbReference type="InterPro" id="IPR003342">
    <property type="entry name" value="ArnT-like_N"/>
</dbReference>
<comment type="catalytic activity">
    <reaction evidence="12 14">
        <text>a di-trans,poly-cis-dolichyl beta-D-mannosyl phosphate + L-seryl-[protein] = 3-O-(alpha-D-mannosyl)-L-seryl-[protein] + a di-trans,poly-cis-dolichyl phosphate + H(+)</text>
        <dbReference type="Rhea" id="RHEA:17377"/>
        <dbReference type="Rhea" id="RHEA-COMP:9863"/>
        <dbReference type="Rhea" id="RHEA-COMP:13546"/>
        <dbReference type="Rhea" id="RHEA-COMP:19498"/>
        <dbReference type="Rhea" id="RHEA-COMP:19501"/>
        <dbReference type="ChEBI" id="CHEBI:15378"/>
        <dbReference type="ChEBI" id="CHEBI:29999"/>
        <dbReference type="ChEBI" id="CHEBI:57683"/>
        <dbReference type="ChEBI" id="CHEBI:58211"/>
        <dbReference type="ChEBI" id="CHEBI:137321"/>
        <dbReference type="EC" id="2.4.1.109"/>
    </reaction>
</comment>
<evidence type="ECO:0000256" key="1">
    <source>
        <dbReference type="ARBA" id="ARBA00004477"/>
    </source>
</evidence>
<feature type="transmembrane region" description="Helical" evidence="14">
    <location>
        <begin position="214"/>
        <end position="235"/>
    </location>
</feature>
<comment type="subcellular location">
    <subcellularLocation>
        <location evidence="1 14">Endoplasmic reticulum membrane</location>
        <topology evidence="1 14">Multi-pass membrane protein</topology>
    </subcellularLocation>
</comment>
<keyword evidence="8 14" id="KW-0256">Endoplasmic reticulum</keyword>
<name>A0AAA9TJH3_BOVIN</name>
<dbReference type="Pfam" id="PF02366">
    <property type="entry name" value="PMT"/>
    <property type="match status" value="2"/>
</dbReference>
<keyword evidence="6 14" id="KW-0812">Transmembrane</keyword>
<dbReference type="InterPro" id="IPR016093">
    <property type="entry name" value="MIR_motif"/>
</dbReference>
<dbReference type="GO" id="GO:0005789">
    <property type="term" value="C:endoplasmic reticulum membrane"/>
    <property type="evidence" value="ECO:0007669"/>
    <property type="project" value="UniProtKB-SubCell"/>
</dbReference>
<feature type="compositionally biased region" description="Low complexity" evidence="15">
    <location>
        <begin position="14"/>
        <end position="28"/>
    </location>
</feature>
<dbReference type="InterPro" id="IPR036300">
    <property type="entry name" value="MIR_dom_sf"/>
</dbReference>
<evidence type="ECO:0000256" key="8">
    <source>
        <dbReference type="ARBA" id="ARBA00022824"/>
    </source>
</evidence>
<reference evidence="17" key="2">
    <citation type="submission" date="2025-08" db="UniProtKB">
        <authorList>
            <consortium name="Ensembl"/>
        </authorList>
    </citation>
    <scope>IDENTIFICATION</scope>
    <source>
        <strain evidence="17">Hereford</strain>
    </source>
</reference>
<dbReference type="GeneTree" id="ENSGT00940000156829"/>
<comment type="pathway">
    <text evidence="2 14">Protein modification; protein glycosylation.</text>
</comment>
<comment type="catalytic activity">
    <reaction evidence="11 14">
        <text>a di-trans,poly-cis-dolichyl beta-D-mannosyl phosphate + L-threonyl-[protein] = 3-O-(alpha-D-mannosyl)-L-threonyl-[protein] + a di-trans,poly-cis-dolichyl phosphate + H(+)</text>
        <dbReference type="Rhea" id="RHEA:53396"/>
        <dbReference type="Rhea" id="RHEA-COMP:11060"/>
        <dbReference type="Rhea" id="RHEA-COMP:13547"/>
        <dbReference type="Rhea" id="RHEA-COMP:19498"/>
        <dbReference type="Rhea" id="RHEA-COMP:19501"/>
        <dbReference type="ChEBI" id="CHEBI:15378"/>
        <dbReference type="ChEBI" id="CHEBI:30013"/>
        <dbReference type="ChEBI" id="CHEBI:57683"/>
        <dbReference type="ChEBI" id="CHEBI:58211"/>
        <dbReference type="ChEBI" id="CHEBI:137323"/>
        <dbReference type="EC" id="2.4.1.109"/>
    </reaction>
</comment>
<dbReference type="SUPFAM" id="SSF82109">
    <property type="entry name" value="MIR domain"/>
    <property type="match status" value="1"/>
</dbReference>
<evidence type="ECO:0000256" key="4">
    <source>
        <dbReference type="ARBA" id="ARBA00022676"/>
    </source>
</evidence>
<proteinExistence type="inferred from homology"/>
<evidence type="ECO:0000256" key="12">
    <source>
        <dbReference type="ARBA" id="ARBA00045102"/>
    </source>
</evidence>
<accession>A0AAA9TJH3</accession>
<evidence type="ECO:0000313" key="17">
    <source>
        <dbReference type="Ensembl" id="ENSBTAP00000096397.1"/>
    </source>
</evidence>
<dbReference type="Proteomes" id="UP000009136">
    <property type="component" value="Chromosome 10"/>
</dbReference>
<evidence type="ECO:0000256" key="11">
    <source>
        <dbReference type="ARBA" id="ARBA00045085"/>
    </source>
</evidence>
<feature type="transmembrane region" description="Helical" evidence="14">
    <location>
        <begin position="823"/>
        <end position="846"/>
    </location>
</feature>
<protein>
    <recommendedName>
        <fullName evidence="14">Dolichyl-phosphate-mannose--protein mannosyltransferase</fullName>
        <ecNumber evidence="14">2.4.1.109</ecNumber>
    </recommendedName>
</protein>
<evidence type="ECO:0000256" key="14">
    <source>
        <dbReference type="RuleBase" id="RU367007"/>
    </source>
</evidence>
<dbReference type="GO" id="GO:0004169">
    <property type="term" value="F:dolichyl-phosphate-mannose-protein mannosyltransferase activity"/>
    <property type="evidence" value="ECO:0007669"/>
    <property type="project" value="UniProtKB-UniRule"/>
</dbReference>
<keyword evidence="4 14" id="KW-0328">Glycosyltransferase</keyword>
<feature type="transmembrane region" description="Helical" evidence="14">
    <location>
        <begin position="722"/>
        <end position="745"/>
    </location>
</feature>
<dbReference type="PANTHER" id="PTHR10050">
    <property type="entry name" value="DOLICHYL-PHOSPHATE-MANNOSE--PROTEIN MANNOSYLTRANSFERASE"/>
    <property type="match status" value="1"/>
</dbReference>
<comment type="similarity">
    <text evidence="3 14">Belongs to the glycosyltransferase 39 family.</text>
</comment>
<feature type="transmembrane region" description="Helical" evidence="14">
    <location>
        <begin position="792"/>
        <end position="811"/>
    </location>
</feature>
<evidence type="ECO:0000256" key="3">
    <source>
        <dbReference type="ARBA" id="ARBA00007222"/>
    </source>
</evidence>
<evidence type="ECO:0000256" key="6">
    <source>
        <dbReference type="ARBA" id="ARBA00022692"/>
    </source>
</evidence>
<sequence>MLCATSRLLAAREASALPAHPRGRAPAPRSRRRELHFPGHPELPPGDFLVGRFTKPSVPTGRRVILRKGRMPPAAGGGLAGSELRPRRGRCGSQAARAAGRDVATEAATARSPKRPALPSSRRFEAAGRWALLALVTLTSFASRFHRLDQPPHICWDETHFGKMGSYYINRTFFFDVHPPLGKMLIGLAGYLSGYDGTFLFQKPGDNYEHHSYMGMRGFCAFLGSMLIPLAYLTVLELSRSLSAALLTAALLTFGRVVSEEPPEEAALSRYLRGQRVLWSWCEAALGRFREQQDTEPRAEHGSKGGWTDTGCLTLSQYILLDPILMFFIMAAMLSMVKYNSCANRPFSAPWWFWLSLTGVNLAGALGVKFVGLFIILQVGWNTLSDLWHLFGDLSLSMVTLGKHLTARILCLIVLPLALYIATYAVHFMVLNKSGPGDGFFSSAFQARLSGNNLHNASIPEHLAYGSVITVKNLRMAIGYLHSHRHFYPEGVGARQQQVTTYLHKDYNNLWIIKKHNSNSDPLDPSLPVEFVRHGDIIRLEHKETSRNLHSHYHEAPLTRKHYQVTGYGINGSGDSNDFWRIEVINRKFGNRIKVLRSRIRLIHLITGCVLGSSGKVLPKWGWEQMEVTCTPYLKETLSSIWNVEDHINPKLPNISLEVLQPSFPEIMLESHMVMIRGNNGLKPKDNEFTSKPWHWPINFQGLRFSGANDTDFRVYLLGNPVVWWLNLLSIALYVLSASVFAVAVQRGAHLPVEVEGLSQVLLRGGGQLLFGWMMHYFPFFLMGRVLYFHHYFPAMLFSSMLTGLLWDTLLRLCAWSLASYPLARCVHVLGILSLLLGTAYSFYLFHPLAYGMVGPLAQDPRSPMAGLRWLESWDF</sequence>
<feature type="domain" description="MIR" evidence="16">
    <location>
        <begin position="529"/>
        <end position="585"/>
    </location>
</feature>
<feature type="domain" description="MIR" evidence="16">
    <location>
        <begin position="590"/>
        <end position="647"/>
    </location>
</feature>
<dbReference type="Pfam" id="PF16192">
    <property type="entry name" value="PMT_4TMC"/>
    <property type="match status" value="1"/>
</dbReference>
<dbReference type="PROSITE" id="PS50919">
    <property type="entry name" value="MIR"/>
    <property type="match status" value="3"/>
</dbReference>
<evidence type="ECO:0000256" key="5">
    <source>
        <dbReference type="ARBA" id="ARBA00022679"/>
    </source>
</evidence>
<evidence type="ECO:0000256" key="13">
    <source>
        <dbReference type="ARBA" id="ARBA00046005"/>
    </source>
</evidence>
<dbReference type="AlphaFoldDB" id="A0AAA9TJH3"/>